<sequence length="735" mass="81970">METLIWVYVSGGPDIEASDSDWQPSIKAKKLDEPTPTEKPNEPSTSDAECSVYDSDEDGNTKEVHRTLNSDKVPWNPQEVRKCVRSEFAHPGSSWKSPRFQALPPAKAAESRLAGTAAQQRFTNVYFVRVVQNTANVKKVHPQRLSQYLAAEITAQLTTCAGYDRFWAASHDLEEYIRQAIWPQIMHIDAVQHTQGLGSDVVTLAKAIPPPTAAGFNNDRFWGYSVYMALRFPPGSHPFTTPVVRNTIAYFRRCIIDGRDPWGSDYANIDTQMALAASWAGYNIAHLLINHNAYDLTPEEMQVQRRQLDTLVWLVSGAHGLVGELFRGVITARGNVDTAATTSHLQEEMHRMQWDRFVGNCHRVAYNWENSLPLPLCKPSRIFEEMKASGAIEDWDNSAPFSTEFDEPLDPSVHKMKGSGLVLSKIVSEKVSRVNKWLLDFLRGEHSLQVTKDRFSYMPEYLSHGLDDHEYLQEVRDLGRQDIRAASEAREPLQEAAPNIDSPLQHEISELKASIVNIEKIVKEVQTAVTGHTTAIDGIRHDLAQQNPDNLARLLAPALLKTLEPALIKSLERAQQKVLKDSMKRHASETIKQVQKLMGPLHEKLDKIEAKTLADRQPSRLPPLGRGEIATRRTQGATTTVEAEDRSAGRSRMQRDEDDGPLANFEPPNVNRTKLLSTGFVGNPMAEARSSIGSSTAGTKRASENASPQATKRPYQPSAERSSQTTSQGWMGGPP</sequence>
<dbReference type="EMBL" id="JAGSXJ010000048">
    <property type="protein sequence ID" value="KAH6661931.1"/>
    <property type="molecule type" value="Genomic_DNA"/>
</dbReference>
<dbReference type="AlphaFoldDB" id="A0A9P8V071"/>
<feature type="compositionally biased region" description="Polar residues" evidence="1">
    <location>
        <begin position="632"/>
        <end position="641"/>
    </location>
</feature>
<keyword evidence="3" id="KW-1185">Reference proteome</keyword>
<evidence type="ECO:0000256" key="1">
    <source>
        <dbReference type="SAM" id="MobiDB-lite"/>
    </source>
</evidence>
<proteinExistence type="predicted"/>
<dbReference type="Proteomes" id="UP000770015">
    <property type="component" value="Unassembled WGS sequence"/>
</dbReference>
<reference evidence="2" key="1">
    <citation type="journal article" date="2021" name="Nat. Commun.">
        <title>Genetic determinants of endophytism in the Arabidopsis root mycobiome.</title>
        <authorList>
            <person name="Mesny F."/>
            <person name="Miyauchi S."/>
            <person name="Thiergart T."/>
            <person name="Pickel B."/>
            <person name="Atanasova L."/>
            <person name="Karlsson M."/>
            <person name="Huettel B."/>
            <person name="Barry K.W."/>
            <person name="Haridas S."/>
            <person name="Chen C."/>
            <person name="Bauer D."/>
            <person name="Andreopoulos W."/>
            <person name="Pangilinan J."/>
            <person name="LaButti K."/>
            <person name="Riley R."/>
            <person name="Lipzen A."/>
            <person name="Clum A."/>
            <person name="Drula E."/>
            <person name="Henrissat B."/>
            <person name="Kohler A."/>
            <person name="Grigoriev I.V."/>
            <person name="Martin F.M."/>
            <person name="Hacquard S."/>
        </authorList>
    </citation>
    <scope>NUCLEOTIDE SEQUENCE</scope>
    <source>
        <strain evidence="2">MPI-SDFR-AT-0117</strain>
    </source>
</reference>
<feature type="compositionally biased region" description="Polar residues" evidence="1">
    <location>
        <begin position="719"/>
        <end position="729"/>
    </location>
</feature>
<comment type="caution">
    <text evidence="2">The sequence shown here is derived from an EMBL/GenBank/DDBJ whole genome shotgun (WGS) entry which is preliminary data.</text>
</comment>
<feature type="compositionally biased region" description="Basic and acidic residues" evidence="1">
    <location>
        <begin position="59"/>
        <end position="69"/>
    </location>
</feature>
<evidence type="ECO:0000313" key="2">
    <source>
        <dbReference type="EMBL" id="KAH6661931.1"/>
    </source>
</evidence>
<feature type="compositionally biased region" description="Polar residues" evidence="1">
    <location>
        <begin position="691"/>
        <end position="710"/>
    </location>
</feature>
<feature type="region of interest" description="Disordered" evidence="1">
    <location>
        <begin position="613"/>
        <end position="735"/>
    </location>
</feature>
<protein>
    <submittedName>
        <fullName evidence="2">Uncharacterized protein</fullName>
    </submittedName>
</protein>
<dbReference type="OrthoDB" id="10574819at2759"/>
<name>A0A9P8V071_9PEZI</name>
<organism evidence="2 3">
    <name type="scientific">Plectosphaerella plurivora</name>
    <dbReference type="NCBI Taxonomy" id="936078"/>
    <lineage>
        <taxon>Eukaryota</taxon>
        <taxon>Fungi</taxon>
        <taxon>Dikarya</taxon>
        <taxon>Ascomycota</taxon>
        <taxon>Pezizomycotina</taxon>
        <taxon>Sordariomycetes</taxon>
        <taxon>Hypocreomycetidae</taxon>
        <taxon>Glomerellales</taxon>
        <taxon>Plectosphaerellaceae</taxon>
        <taxon>Plectosphaerella</taxon>
    </lineage>
</organism>
<feature type="region of interest" description="Disordered" evidence="1">
    <location>
        <begin position="12"/>
        <end position="73"/>
    </location>
</feature>
<accession>A0A9P8V071</accession>
<gene>
    <name evidence="2" type="ORF">F5X68DRAFT_266250</name>
</gene>
<evidence type="ECO:0000313" key="3">
    <source>
        <dbReference type="Proteomes" id="UP000770015"/>
    </source>
</evidence>